<dbReference type="Gene3D" id="6.10.10.120">
    <property type="entry name" value="Antitoxin ParD1-like"/>
    <property type="match status" value="1"/>
</dbReference>
<accession>A0A7W7ZNR4</accession>
<evidence type="ECO:0000256" key="2">
    <source>
        <dbReference type="ARBA" id="ARBA00022649"/>
    </source>
</evidence>
<name>A0A7W7ZNR4_9BACT</name>
<dbReference type="RefSeq" id="WP_184253874.1">
    <property type="nucleotide sequence ID" value="NZ_JACHIO010000005.1"/>
</dbReference>
<dbReference type="EMBL" id="JACHIO010000005">
    <property type="protein sequence ID" value="MBB5063013.1"/>
    <property type="molecule type" value="Genomic_DNA"/>
</dbReference>
<dbReference type="AlphaFoldDB" id="A0A7W7ZNR4"/>
<dbReference type="InterPro" id="IPR038296">
    <property type="entry name" value="ParD_sf"/>
</dbReference>
<evidence type="ECO:0000313" key="4">
    <source>
        <dbReference type="Proteomes" id="UP000584867"/>
    </source>
</evidence>
<comment type="similarity">
    <text evidence="1">Belongs to the ParD antitoxin family.</text>
</comment>
<dbReference type="Pfam" id="PF03693">
    <property type="entry name" value="ParD_antitoxin"/>
    <property type="match status" value="1"/>
</dbReference>
<dbReference type="PANTHER" id="PTHR36582:SF2">
    <property type="entry name" value="ANTITOXIN PARD"/>
    <property type="match status" value="1"/>
</dbReference>
<dbReference type="GO" id="GO:0006355">
    <property type="term" value="P:regulation of DNA-templated transcription"/>
    <property type="evidence" value="ECO:0007669"/>
    <property type="project" value="InterPro"/>
</dbReference>
<dbReference type="Proteomes" id="UP000584867">
    <property type="component" value="Unassembled WGS sequence"/>
</dbReference>
<proteinExistence type="inferred from homology"/>
<evidence type="ECO:0000313" key="3">
    <source>
        <dbReference type="EMBL" id="MBB5063013.1"/>
    </source>
</evidence>
<dbReference type="SUPFAM" id="SSF47598">
    <property type="entry name" value="Ribbon-helix-helix"/>
    <property type="match status" value="1"/>
</dbReference>
<sequence>MPDIQKVSVALTGEQLTALKAAVETGEYATTSEIVREALRDWQFKHEQRQLDIKRLREMWAEGKASGPAVPLDFAELRQEARQRLSAATKRRANER</sequence>
<gene>
    <name evidence="3" type="ORF">HDF15_001353</name>
</gene>
<dbReference type="PANTHER" id="PTHR36582">
    <property type="entry name" value="ANTITOXIN PARD"/>
    <property type="match status" value="1"/>
</dbReference>
<organism evidence="3 4">
    <name type="scientific">Granulicella mallensis</name>
    <dbReference type="NCBI Taxonomy" id="940614"/>
    <lineage>
        <taxon>Bacteria</taxon>
        <taxon>Pseudomonadati</taxon>
        <taxon>Acidobacteriota</taxon>
        <taxon>Terriglobia</taxon>
        <taxon>Terriglobales</taxon>
        <taxon>Acidobacteriaceae</taxon>
        <taxon>Granulicella</taxon>
    </lineage>
</organism>
<comment type="caution">
    <text evidence="3">The sequence shown here is derived from an EMBL/GenBank/DDBJ whole genome shotgun (WGS) entry which is preliminary data.</text>
</comment>
<dbReference type="InterPro" id="IPR022789">
    <property type="entry name" value="ParD"/>
</dbReference>
<keyword evidence="2" id="KW-1277">Toxin-antitoxin system</keyword>
<dbReference type="InterPro" id="IPR010985">
    <property type="entry name" value="Ribbon_hlx_hlx"/>
</dbReference>
<dbReference type="CDD" id="cd22231">
    <property type="entry name" value="RHH_NikR_HicB-like"/>
    <property type="match status" value="1"/>
</dbReference>
<reference evidence="3 4" key="1">
    <citation type="submission" date="2020-08" db="EMBL/GenBank/DDBJ databases">
        <title>Genomic Encyclopedia of Type Strains, Phase IV (KMG-V): Genome sequencing to study the core and pangenomes of soil and plant-associated prokaryotes.</title>
        <authorList>
            <person name="Whitman W."/>
        </authorList>
    </citation>
    <scope>NUCLEOTIDE SEQUENCE [LARGE SCALE GENOMIC DNA]</scope>
    <source>
        <strain evidence="3 4">X5P3</strain>
    </source>
</reference>
<protein>
    <submittedName>
        <fullName evidence="3">Antitoxin ParD1/3/4</fullName>
    </submittedName>
</protein>
<evidence type="ECO:0000256" key="1">
    <source>
        <dbReference type="ARBA" id="ARBA00008580"/>
    </source>
</evidence>